<evidence type="ECO:0000313" key="6">
    <source>
        <dbReference type="Proteomes" id="UP001168821"/>
    </source>
</evidence>
<dbReference type="Gene3D" id="3.15.10.30">
    <property type="entry name" value="Haemolymph juvenile hormone binding protein"/>
    <property type="match status" value="1"/>
</dbReference>
<reference evidence="5" key="1">
    <citation type="journal article" date="2023" name="G3 (Bethesda)">
        <title>Whole genome assemblies of Zophobas morio and Tenebrio molitor.</title>
        <authorList>
            <person name="Kaur S."/>
            <person name="Stinson S.A."/>
            <person name="diCenzo G.C."/>
        </authorList>
    </citation>
    <scope>NUCLEOTIDE SEQUENCE</scope>
    <source>
        <strain evidence="5">QUZm001</strain>
    </source>
</reference>
<dbReference type="PANTHER" id="PTHR11008">
    <property type="entry name" value="PROTEIN TAKEOUT-LIKE PROTEIN"/>
    <property type="match status" value="1"/>
</dbReference>
<dbReference type="InterPro" id="IPR010562">
    <property type="entry name" value="Haemolymph_juvenile_hormone-bd"/>
</dbReference>
<comment type="similarity">
    <text evidence="3">Belongs to the TO family.</text>
</comment>
<evidence type="ECO:0000256" key="1">
    <source>
        <dbReference type="ARBA" id="ARBA00022729"/>
    </source>
</evidence>
<keyword evidence="6" id="KW-1185">Reference proteome</keyword>
<accession>A0AA38MRS3</accession>
<evidence type="ECO:0000256" key="4">
    <source>
        <dbReference type="SAM" id="SignalP"/>
    </source>
</evidence>
<comment type="caution">
    <text evidence="5">The sequence shown here is derived from an EMBL/GenBank/DDBJ whole genome shotgun (WGS) entry which is preliminary data.</text>
</comment>
<dbReference type="SMART" id="SM00700">
    <property type="entry name" value="JHBP"/>
    <property type="match status" value="1"/>
</dbReference>
<protein>
    <recommendedName>
        <fullName evidence="7">Protein takeout</fullName>
    </recommendedName>
</protein>
<dbReference type="GO" id="GO:0005615">
    <property type="term" value="C:extracellular space"/>
    <property type="evidence" value="ECO:0007669"/>
    <property type="project" value="TreeGrafter"/>
</dbReference>
<evidence type="ECO:0000256" key="2">
    <source>
        <dbReference type="ARBA" id="ARBA00023108"/>
    </source>
</evidence>
<name>A0AA38MRS3_9CUCU</name>
<feature type="chain" id="PRO_5041284147" description="Protein takeout" evidence="4">
    <location>
        <begin position="19"/>
        <end position="241"/>
    </location>
</feature>
<gene>
    <name evidence="5" type="ORF">Zmor_000460</name>
</gene>
<dbReference type="AlphaFoldDB" id="A0AA38MRS3"/>
<dbReference type="FunFam" id="3.15.10.30:FF:000001">
    <property type="entry name" value="Takeout-like protein 1"/>
    <property type="match status" value="1"/>
</dbReference>
<feature type="signal peptide" evidence="4">
    <location>
        <begin position="1"/>
        <end position="18"/>
    </location>
</feature>
<dbReference type="PANTHER" id="PTHR11008:SF32">
    <property type="entry name" value="CIRCADIAN CLOCK-CONTROLLED PROTEIN DAYWAKE-RELATED"/>
    <property type="match status" value="1"/>
</dbReference>
<organism evidence="5 6">
    <name type="scientific">Zophobas morio</name>
    <dbReference type="NCBI Taxonomy" id="2755281"/>
    <lineage>
        <taxon>Eukaryota</taxon>
        <taxon>Metazoa</taxon>
        <taxon>Ecdysozoa</taxon>
        <taxon>Arthropoda</taxon>
        <taxon>Hexapoda</taxon>
        <taxon>Insecta</taxon>
        <taxon>Pterygota</taxon>
        <taxon>Neoptera</taxon>
        <taxon>Endopterygota</taxon>
        <taxon>Coleoptera</taxon>
        <taxon>Polyphaga</taxon>
        <taxon>Cucujiformia</taxon>
        <taxon>Tenebrionidae</taxon>
        <taxon>Zophobas</taxon>
    </lineage>
</organism>
<keyword evidence="1 4" id="KW-0732">Signal</keyword>
<dbReference type="GO" id="GO:0007623">
    <property type="term" value="P:circadian rhythm"/>
    <property type="evidence" value="ECO:0007669"/>
    <property type="project" value="UniProtKB-ARBA"/>
</dbReference>
<evidence type="ECO:0000256" key="3">
    <source>
        <dbReference type="ARBA" id="ARBA00060902"/>
    </source>
</evidence>
<dbReference type="InterPro" id="IPR038606">
    <property type="entry name" value="To_sf"/>
</dbReference>
<evidence type="ECO:0000313" key="5">
    <source>
        <dbReference type="EMBL" id="KAJ3664928.1"/>
    </source>
</evidence>
<dbReference type="Pfam" id="PF06585">
    <property type="entry name" value="JHBP"/>
    <property type="match status" value="1"/>
</dbReference>
<sequence length="241" mass="27285">MINTSVILVVLFTTSCFSVPLPSTFKKCNRKEADFNKCLTTAVQDALHQLDKPHPEVGLPSLNPFVSPITTIRIGAGTSVVHFSQVIRNVKIDKFAEFSALNASMDFNTNVLRLDVEYPVVKFEFDYEIDGKILVMPIRGHGPENTSFEVIFTLEEKNKYYKVVNSTMVFKKLEAMRINLENLFDGNKELGDKINVVLNENWKGIFQDLKDVYQKLNSEILTSTFSKFLDKVSASELFGDP</sequence>
<dbReference type="EMBL" id="JALNTZ010000001">
    <property type="protein sequence ID" value="KAJ3664928.1"/>
    <property type="molecule type" value="Genomic_DNA"/>
</dbReference>
<dbReference type="Proteomes" id="UP001168821">
    <property type="component" value="Unassembled WGS sequence"/>
</dbReference>
<keyword evidence="2" id="KW-0090">Biological rhythms</keyword>
<proteinExistence type="inferred from homology"/>
<evidence type="ECO:0008006" key="7">
    <source>
        <dbReference type="Google" id="ProtNLM"/>
    </source>
</evidence>